<comment type="function">
    <text evidence="11">Peptidoglycan polymerase that catalyzes glycan chain elongation from lipid-linked precursors.</text>
</comment>
<evidence type="ECO:0000256" key="7">
    <source>
        <dbReference type="ARBA" id="ARBA00022984"/>
    </source>
</evidence>
<dbReference type="GO" id="GO:0009274">
    <property type="term" value="C:peptidoglycan-based cell wall"/>
    <property type="evidence" value="ECO:0007669"/>
    <property type="project" value="InterPro"/>
</dbReference>
<dbReference type="GO" id="GO:0008360">
    <property type="term" value="P:regulation of cell shape"/>
    <property type="evidence" value="ECO:0007669"/>
    <property type="project" value="UniProtKB-KW"/>
</dbReference>
<comment type="catalytic activity">
    <reaction evidence="11">
        <text>[GlcNAc-(1-&gt;4)-Mur2Ac(oyl-L-Ala-gamma-D-Glu-L-Lys-D-Ala-D-Ala)](n)-di-trans,octa-cis-undecaprenyl diphosphate + beta-D-GlcNAc-(1-&gt;4)-Mur2Ac(oyl-L-Ala-gamma-D-Glu-L-Lys-D-Ala-D-Ala)-di-trans,octa-cis-undecaprenyl diphosphate = [GlcNAc-(1-&gt;4)-Mur2Ac(oyl-L-Ala-gamma-D-Glu-L-Lys-D-Ala-D-Ala)](n+1)-di-trans,octa-cis-undecaprenyl diphosphate + di-trans,octa-cis-undecaprenyl diphosphate + H(+)</text>
        <dbReference type="Rhea" id="RHEA:23708"/>
        <dbReference type="Rhea" id="RHEA-COMP:9602"/>
        <dbReference type="Rhea" id="RHEA-COMP:9603"/>
        <dbReference type="ChEBI" id="CHEBI:15378"/>
        <dbReference type="ChEBI" id="CHEBI:58405"/>
        <dbReference type="ChEBI" id="CHEBI:60033"/>
        <dbReference type="ChEBI" id="CHEBI:78435"/>
        <dbReference type="EC" id="2.4.99.28"/>
    </reaction>
</comment>
<keyword evidence="4 11" id="KW-0808">Transferase</keyword>
<reference evidence="13 14" key="2">
    <citation type="submission" date="2018-04" db="EMBL/GenBank/DDBJ databases">
        <title>Thauera lacus sp. nov., isolated from an saline lake in Inner Mongolia, China.</title>
        <authorList>
            <person name="Liang Q.-Y."/>
        </authorList>
    </citation>
    <scope>NUCLEOTIDE SEQUENCE [LARGE SCALE GENOMIC DNA]</scope>
    <source>
        <strain evidence="13 14">D20</strain>
    </source>
</reference>
<evidence type="ECO:0000256" key="6">
    <source>
        <dbReference type="ARBA" id="ARBA00022960"/>
    </source>
</evidence>
<accession>A0A2T4IBI3</accession>
<dbReference type="GO" id="GO:0016763">
    <property type="term" value="F:pentosyltransferase activity"/>
    <property type="evidence" value="ECO:0007669"/>
    <property type="project" value="InterPro"/>
</dbReference>
<keyword evidence="5 11" id="KW-0812">Transmembrane</keyword>
<keyword evidence="7 11" id="KW-0573">Peptidoglycan synthesis</keyword>
<keyword evidence="3 11" id="KW-0328">Glycosyltransferase</keyword>
<evidence type="ECO:0000256" key="11">
    <source>
        <dbReference type="HAMAP-Rule" id="MF_00766"/>
    </source>
</evidence>
<keyword evidence="14" id="KW-1185">Reference proteome</keyword>
<dbReference type="PANTHER" id="PTHR30400">
    <property type="entry name" value="MONOFUNCTIONAL BIOSYNTHETIC PEPTIDOGLYCAN TRANSGLYCOSYLASE"/>
    <property type="match status" value="1"/>
</dbReference>
<dbReference type="NCBIfam" id="TIGR02070">
    <property type="entry name" value="mono_pep_trsgly"/>
    <property type="match status" value="1"/>
</dbReference>
<keyword evidence="1 11" id="KW-1003">Cell membrane</keyword>
<evidence type="ECO:0000256" key="8">
    <source>
        <dbReference type="ARBA" id="ARBA00022989"/>
    </source>
</evidence>
<evidence type="ECO:0000256" key="3">
    <source>
        <dbReference type="ARBA" id="ARBA00022676"/>
    </source>
</evidence>
<evidence type="ECO:0000259" key="12">
    <source>
        <dbReference type="Pfam" id="PF00912"/>
    </source>
</evidence>
<keyword evidence="9 11" id="KW-0472">Membrane</keyword>
<evidence type="ECO:0000256" key="4">
    <source>
        <dbReference type="ARBA" id="ARBA00022679"/>
    </source>
</evidence>
<evidence type="ECO:0000313" key="14">
    <source>
        <dbReference type="Proteomes" id="UP000241193"/>
    </source>
</evidence>
<comment type="pathway">
    <text evidence="11">Cell wall biogenesis; peptidoglycan biosynthesis.</text>
</comment>
<gene>
    <name evidence="11 13" type="primary">mtgA</name>
    <name evidence="13" type="ORF">C8261_16070</name>
</gene>
<evidence type="ECO:0000256" key="5">
    <source>
        <dbReference type="ARBA" id="ARBA00022692"/>
    </source>
</evidence>
<keyword evidence="8 11" id="KW-1133">Transmembrane helix</keyword>
<dbReference type="InterPro" id="IPR023346">
    <property type="entry name" value="Lysozyme-like_dom_sf"/>
</dbReference>
<dbReference type="PANTHER" id="PTHR30400:SF0">
    <property type="entry name" value="BIOSYNTHETIC PEPTIDOGLYCAN TRANSGLYCOSYLASE"/>
    <property type="match status" value="1"/>
</dbReference>
<dbReference type="InterPro" id="IPR036950">
    <property type="entry name" value="PBP_transglycosylase"/>
</dbReference>
<feature type="transmembrane region" description="Helical" evidence="11">
    <location>
        <begin position="12"/>
        <end position="33"/>
    </location>
</feature>
<dbReference type="EMBL" id="PZKC01000018">
    <property type="protein sequence ID" value="PTD95144.1"/>
    <property type="molecule type" value="Genomic_DNA"/>
</dbReference>
<dbReference type="AlphaFoldDB" id="A0A2T4IBI3"/>
<dbReference type="InterPro" id="IPR001264">
    <property type="entry name" value="Glyco_trans_51"/>
</dbReference>
<dbReference type="GO" id="GO:0005886">
    <property type="term" value="C:plasma membrane"/>
    <property type="evidence" value="ECO:0007669"/>
    <property type="project" value="UniProtKB-SubCell"/>
</dbReference>
<dbReference type="GO" id="GO:0071555">
    <property type="term" value="P:cell wall organization"/>
    <property type="evidence" value="ECO:0007669"/>
    <property type="project" value="UniProtKB-KW"/>
</dbReference>
<comment type="caution">
    <text evidence="13">The sequence shown here is derived from an EMBL/GenBank/DDBJ whole genome shotgun (WGS) entry which is preliminary data.</text>
</comment>
<protein>
    <recommendedName>
        <fullName evidence="11">Biosynthetic peptidoglycan transglycosylase</fullName>
        <ecNumber evidence="11">2.4.99.28</ecNumber>
    </recommendedName>
    <alternativeName>
        <fullName evidence="11">Glycan polymerase</fullName>
    </alternativeName>
    <alternativeName>
        <fullName evidence="11">Peptidoglycan glycosyltransferase MtgA</fullName>
        <shortName evidence="11">PGT</shortName>
    </alternativeName>
</protein>
<dbReference type="InterPro" id="IPR011812">
    <property type="entry name" value="Pep_trsgly"/>
</dbReference>
<evidence type="ECO:0000313" key="13">
    <source>
        <dbReference type="EMBL" id="PTD95144.1"/>
    </source>
</evidence>
<dbReference type="UniPathway" id="UPA00219"/>
<proteinExistence type="inferred from homology"/>
<dbReference type="Gene3D" id="1.10.3810.10">
    <property type="entry name" value="Biosynthetic peptidoglycan transglycosylase-like"/>
    <property type="match status" value="1"/>
</dbReference>
<dbReference type="HAMAP" id="MF_00766">
    <property type="entry name" value="PGT_MtgA"/>
    <property type="match status" value="1"/>
</dbReference>
<evidence type="ECO:0000256" key="10">
    <source>
        <dbReference type="ARBA" id="ARBA00023316"/>
    </source>
</evidence>
<evidence type="ECO:0000256" key="2">
    <source>
        <dbReference type="ARBA" id="ARBA00022519"/>
    </source>
</evidence>
<name>A0A2T4IBI3_9RHOO</name>
<comment type="subcellular location">
    <subcellularLocation>
        <location evidence="11">Cell inner membrane</location>
        <topology evidence="11">Single-pass membrane protein</topology>
    </subcellularLocation>
</comment>
<dbReference type="SUPFAM" id="SSF53955">
    <property type="entry name" value="Lysozyme-like"/>
    <property type="match status" value="1"/>
</dbReference>
<keyword evidence="2 11" id="KW-0997">Cell inner membrane</keyword>
<keyword evidence="10 11" id="KW-0961">Cell wall biogenesis/degradation</keyword>
<comment type="similarity">
    <text evidence="11">Belongs to the glycosyltransferase 51 family.</text>
</comment>
<evidence type="ECO:0000256" key="9">
    <source>
        <dbReference type="ARBA" id="ARBA00023136"/>
    </source>
</evidence>
<reference evidence="13 14" key="1">
    <citation type="submission" date="2018-03" db="EMBL/GenBank/DDBJ databases">
        <authorList>
            <person name="Keele B.F."/>
        </authorList>
    </citation>
    <scope>NUCLEOTIDE SEQUENCE [LARGE SCALE GENOMIC DNA]</scope>
    <source>
        <strain evidence="13 14">D20</strain>
    </source>
</reference>
<sequence length="230" mass="26513">MNGTLRWAARLILALLALFILIQGWFFAHILWWKHNDPADTRFMRLRLAELRKEDPRATLRHQWVDYQRISPHLKRAVVAAEDDHFMNHRGFDWGGIQRAMERNQQRGTAAAGGSTITQQLAKNLFLSPSRSYLRKGQEAILTVMLEASWDKRRILEVYLNVAEWGNGVYGAEAAARHHFGLSAARLGPAEAARLAVMLPSPRRYERQFGPRLAAHAERVRLRMHHTRIP</sequence>
<dbReference type="RefSeq" id="WP_107494748.1">
    <property type="nucleotide sequence ID" value="NZ_PZKC01000018.1"/>
</dbReference>
<organism evidence="13 14">
    <name type="scientific">Pseudothauera lacus</name>
    <dbReference type="NCBI Taxonomy" id="2136175"/>
    <lineage>
        <taxon>Bacteria</taxon>
        <taxon>Pseudomonadati</taxon>
        <taxon>Pseudomonadota</taxon>
        <taxon>Betaproteobacteria</taxon>
        <taxon>Rhodocyclales</taxon>
        <taxon>Zoogloeaceae</taxon>
        <taxon>Pseudothauera</taxon>
    </lineage>
</organism>
<dbReference type="Pfam" id="PF00912">
    <property type="entry name" value="Transgly"/>
    <property type="match status" value="1"/>
</dbReference>
<keyword evidence="6 11" id="KW-0133">Cell shape</keyword>
<dbReference type="EC" id="2.4.99.28" evidence="11"/>
<feature type="domain" description="Glycosyl transferase family 51" evidence="12">
    <location>
        <begin position="59"/>
        <end position="217"/>
    </location>
</feature>
<evidence type="ECO:0000256" key="1">
    <source>
        <dbReference type="ARBA" id="ARBA00022475"/>
    </source>
</evidence>
<dbReference type="GO" id="GO:0008955">
    <property type="term" value="F:peptidoglycan glycosyltransferase activity"/>
    <property type="evidence" value="ECO:0007669"/>
    <property type="project" value="UniProtKB-UniRule"/>
</dbReference>
<dbReference type="GO" id="GO:0009252">
    <property type="term" value="P:peptidoglycan biosynthetic process"/>
    <property type="evidence" value="ECO:0007669"/>
    <property type="project" value="UniProtKB-UniRule"/>
</dbReference>
<dbReference type="OrthoDB" id="9766909at2"/>
<dbReference type="Proteomes" id="UP000241193">
    <property type="component" value="Unassembled WGS sequence"/>
</dbReference>